<name>A0A0G0FJ24_9BACT</name>
<accession>A0A0G0FJ24</accession>
<evidence type="ECO:0000256" key="1">
    <source>
        <dbReference type="SAM" id="Phobius"/>
    </source>
</evidence>
<comment type="caution">
    <text evidence="2">The sequence shown here is derived from an EMBL/GenBank/DDBJ whole genome shotgun (WGS) entry which is preliminary data.</text>
</comment>
<proteinExistence type="predicted"/>
<dbReference type="Proteomes" id="UP000034448">
    <property type="component" value="Unassembled WGS sequence"/>
</dbReference>
<evidence type="ECO:0000313" key="2">
    <source>
        <dbReference type="EMBL" id="KKQ13625.1"/>
    </source>
</evidence>
<keyword evidence="1" id="KW-0472">Membrane</keyword>
<protein>
    <submittedName>
        <fullName evidence="2">Uncharacterized protein</fullName>
    </submittedName>
</protein>
<reference evidence="2 3" key="1">
    <citation type="journal article" date="2015" name="Nature">
        <title>rRNA introns, odd ribosomes, and small enigmatic genomes across a large radiation of phyla.</title>
        <authorList>
            <person name="Brown C.T."/>
            <person name="Hug L.A."/>
            <person name="Thomas B.C."/>
            <person name="Sharon I."/>
            <person name="Castelle C.J."/>
            <person name="Singh A."/>
            <person name="Wilkins M.J."/>
            <person name="Williams K.H."/>
            <person name="Banfield J.F."/>
        </authorList>
    </citation>
    <scope>NUCLEOTIDE SEQUENCE [LARGE SCALE GENOMIC DNA]</scope>
</reference>
<dbReference type="EMBL" id="LBSJ01000047">
    <property type="protein sequence ID" value="KKQ13625.1"/>
    <property type="molecule type" value="Genomic_DNA"/>
</dbReference>
<organism evidence="2 3">
    <name type="scientific">Candidatus Daviesbacteria bacterium GW2011_GWA1_36_8</name>
    <dbReference type="NCBI Taxonomy" id="1618417"/>
    <lineage>
        <taxon>Bacteria</taxon>
        <taxon>Candidatus Daviesiibacteriota</taxon>
    </lineage>
</organism>
<dbReference type="AlphaFoldDB" id="A0A0G0FJ24"/>
<evidence type="ECO:0000313" key="3">
    <source>
        <dbReference type="Proteomes" id="UP000034448"/>
    </source>
</evidence>
<keyword evidence="1" id="KW-0812">Transmembrane</keyword>
<gene>
    <name evidence="2" type="ORF">US28_C0047G0011</name>
</gene>
<keyword evidence="1" id="KW-1133">Transmembrane helix</keyword>
<sequence length="59" mass="6344">MNVANVQMYLAPSIVPIIAGAAIFYLDGDITESINAPIDIPIKINVAVLPSHEFPTMSF</sequence>
<feature type="transmembrane region" description="Helical" evidence="1">
    <location>
        <begin position="6"/>
        <end position="26"/>
    </location>
</feature>